<name>A0AAU7E1Y3_9VIRU</name>
<dbReference type="InterPro" id="IPR058046">
    <property type="entry name" value="UL34"/>
</dbReference>
<reference evidence="2" key="1">
    <citation type="journal article" date="2024" name="Microbiome">
        <title>Substantial viral diversity in bats and rodents from East Africa: insights into evolution, recombination, and cocirculation.</title>
        <authorList>
            <person name="Wang D."/>
            <person name="Yang X."/>
            <person name="Ren Z."/>
            <person name="Hu B."/>
            <person name="Zhao H."/>
            <person name="Yang K."/>
            <person name="Shi P."/>
            <person name="Zhang Z."/>
            <person name="Feng Q."/>
            <person name="Nawenja C.V."/>
            <person name="Obanda V."/>
            <person name="Robert K."/>
            <person name="Nalikka B."/>
            <person name="Waruhiu C.N."/>
            <person name="Ochola G.O."/>
            <person name="Onyuok S.O."/>
            <person name="Ochieng H."/>
            <person name="Li B."/>
            <person name="Zhu Y."/>
            <person name="Si H."/>
            <person name="Yin J."/>
            <person name="Kristiansen K."/>
            <person name="Jin X."/>
            <person name="Xu X."/>
            <person name="Xiao M."/>
            <person name="Agwanda B."/>
            <person name="Ommeh S."/>
            <person name="Li J."/>
            <person name="Shi Z.L."/>
        </authorList>
    </citation>
    <scope>NUCLEOTIDE SEQUENCE</scope>
    <source>
        <strain evidence="2">2A/Kenya/BAT627/2015</strain>
    </source>
</reference>
<feature type="region of interest" description="Disordered" evidence="1">
    <location>
        <begin position="304"/>
        <end position="362"/>
    </location>
</feature>
<evidence type="ECO:0000313" key="2">
    <source>
        <dbReference type="EMBL" id="XBH23723.1"/>
    </source>
</evidence>
<feature type="compositionally biased region" description="Basic and acidic residues" evidence="1">
    <location>
        <begin position="339"/>
        <end position="350"/>
    </location>
</feature>
<protein>
    <submittedName>
        <fullName evidence="2">Protein UL34</fullName>
    </submittedName>
</protein>
<sequence length="397" mass="45309">MDVETKSGVPKRHQRKTVDRRRSVVSSGRLFERYAHRRDGMSDDDVTFIASIADMYKGTHRAEDRKQYLSTQLPNKSRTKTSVGSYIFCTPEDCETINLAVACVKQKTDTAGNELIAQTIEDVRCRIRTDGASDDHSEWYVVDIIRSLCTSFNRLTYTAKARHYCSKDAETSKFLKDKLIQQCDDTSELNANVYNFVRHVGARKYRDLSVILTGIICQTAHIWCRSIRLMERLQSFLQDAFLKVFLDLDINLELVFEPPYHPHARKLECRVRTLPESAFRLSPGSPIRISEFRNTRTNWIRPSAVKRKRSAQETGAVSDTHVSLSQNCPTPPTDIFIETSDHEADEHDNSETDNDFLQFSPAKSPVSTIDETTVASFRMHRDSGMTFLSDHVLLSGP</sequence>
<dbReference type="Pfam" id="PF25722">
    <property type="entry name" value="CMV_UL34"/>
    <property type="match status" value="1"/>
</dbReference>
<dbReference type="EMBL" id="PP711849">
    <property type="protein sequence ID" value="XBH23723.1"/>
    <property type="molecule type" value="Genomic_DNA"/>
</dbReference>
<reference evidence="2" key="2">
    <citation type="submission" date="2024-02" db="EMBL/GenBank/DDBJ databases">
        <authorList>
            <person name="Hu B."/>
        </authorList>
    </citation>
    <scope>NUCLEOTIDE SEQUENCE</scope>
    <source>
        <strain evidence="2">2A/Kenya/BAT627/2015</strain>
    </source>
</reference>
<evidence type="ECO:0000256" key="1">
    <source>
        <dbReference type="SAM" id="MobiDB-lite"/>
    </source>
</evidence>
<feature type="region of interest" description="Disordered" evidence="1">
    <location>
        <begin position="1"/>
        <end position="22"/>
    </location>
</feature>
<accession>A0AAU7E1Y3</accession>
<feature type="compositionally biased region" description="Polar residues" evidence="1">
    <location>
        <begin position="312"/>
        <end position="328"/>
    </location>
</feature>
<organism evidence="2">
    <name type="scientific">Hipposideros bat herpesvirus</name>
    <dbReference type="NCBI Taxonomy" id="3141919"/>
    <lineage>
        <taxon>Viruses</taxon>
        <taxon>Duplodnaviria</taxon>
        <taxon>Heunggongvirae</taxon>
        <taxon>Peploviricota</taxon>
        <taxon>Herviviricetes</taxon>
        <taxon>Herpesvirales</taxon>
    </lineage>
</organism>
<proteinExistence type="predicted"/>